<dbReference type="EMBL" id="BONZ01000046">
    <property type="protein sequence ID" value="GIH16771.1"/>
    <property type="molecule type" value="Genomic_DNA"/>
</dbReference>
<name>A0A8J3QUK7_9ACTN</name>
<comment type="caution">
    <text evidence="1">The sequence shown here is derived from an EMBL/GenBank/DDBJ whole genome shotgun (WGS) entry which is preliminary data.</text>
</comment>
<sequence>MRGSPRGGDLVRSPPRVVLLYLRAALLAAIGHMMAPSKGLSHDDPVVASTWLVQGQVSDIRIFVGPVGVECAFLDQCVPISREHPIRSPERVSWDTLVYPSWSRSARRPPGCGPTV</sequence>
<proteinExistence type="predicted"/>
<gene>
    <name evidence="1" type="ORF">Raf01_49430</name>
</gene>
<organism evidence="1 2">
    <name type="scientific">Rugosimonospora africana</name>
    <dbReference type="NCBI Taxonomy" id="556532"/>
    <lineage>
        <taxon>Bacteria</taxon>
        <taxon>Bacillati</taxon>
        <taxon>Actinomycetota</taxon>
        <taxon>Actinomycetes</taxon>
        <taxon>Micromonosporales</taxon>
        <taxon>Micromonosporaceae</taxon>
        <taxon>Rugosimonospora</taxon>
    </lineage>
</organism>
<accession>A0A8J3QUK7</accession>
<keyword evidence="2" id="KW-1185">Reference proteome</keyword>
<evidence type="ECO:0000313" key="1">
    <source>
        <dbReference type="EMBL" id="GIH16771.1"/>
    </source>
</evidence>
<evidence type="ECO:0000313" key="2">
    <source>
        <dbReference type="Proteomes" id="UP000642748"/>
    </source>
</evidence>
<protein>
    <submittedName>
        <fullName evidence="1">Uncharacterized protein</fullName>
    </submittedName>
</protein>
<reference evidence="1" key="1">
    <citation type="submission" date="2021-01" db="EMBL/GenBank/DDBJ databases">
        <title>Whole genome shotgun sequence of Rugosimonospora africana NBRC 104875.</title>
        <authorList>
            <person name="Komaki H."/>
            <person name="Tamura T."/>
        </authorList>
    </citation>
    <scope>NUCLEOTIDE SEQUENCE</scope>
    <source>
        <strain evidence="1">NBRC 104875</strain>
    </source>
</reference>
<dbReference type="AlphaFoldDB" id="A0A8J3QUK7"/>
<dbReference type="Proteomes" id="UP000642748">
    <property type="component" value="Unassembled WGS sequence"/>
</dbReference>